<gene>
    <name evidence="1" type="ORF">M9458_054293</name>
</gene>
<dbReference type="Proteomes" id="UP001529510">
    <property type="component" value="Unassembled WGS sequence"/>
</dbReference>
<dbReference type="EMBL" id="JAMKFB020000295">
    <property type="protein sequence ID" value="KAL0150476.1"/>
    <property type="molecule type" value="Genomic_DNA"/>
</dbReference>
<feature type="non-terminal residue" evidence="1">
    <location>
        <position position="1"/>
    </location>
</feature>
<sequence>PACSNHSAPLSLSSQDQDLLTLTPKRRARRKTALQYAASIDDSDTFLVTPEPTEIAPVSPEPIKSTSVKSHPIKYAPVPSGSIKLTSVFLVLAMSNPMSEPDKSSVIPQSSKSVPAKLKSAGSVSVTAGSTEFTVIPPELTADTTVGDNLTTSTCRNQRERKAHAEQALVPSLVVQEDPDLSAPNPEILNDLTLVPSPLTFSKQLTSHVMPSETSRLLASCYWKKTRCEE</sequence>
<evidence type="ECO:0000313" key="1">
    <source>
        <dbReference type="EMBL" id="KAL0150476.1"/>
    </source>
</evidence>
<evidence type="ECO:0000313" key="2">
    <source>
        <dbReference type="Proteomes" id="UP001529510"/>
    </source>
</evidence>
<proteinExistence type="predicted"/>
<keyword evidence="2" id="KW-1185">Reference proteome</keyword>
<organism evidence="1 2">
    <name type="scientific">Cirrhinus mrigala</name>
    <name type="common">Mrigala</name>
    <dbReference type="NCBI Taxonomy" id="683832"/>
    <lineage>
        <taxon>Eukaryota</taxon>
        <taxon>Metazoa</taxon>
        <taxon>Chordata</taxon>
        <taxon>Craniata</taxon>
        <taxon>Vertebrata</taxon>
        <taxon>Euteleostomi</taxon>
        <taxon>Actinopterygii</taxon>
        <taxon>Neopterygii</taxon>
        <taxon>Teleostei</taxon>
        <taxon>Ostariophysi</taxon>
        <taxon>Cypriniformes</taxon>
        <taxon>Cyprinidae</taxon>
        <taxon>Labeoninae</taxon>
        <taxon>Labeonini</taxon>
        <taxon>Cirrhinus</taxon>
    </lineage>
</organism>
<protein>
    <submittedName>
        <fullName evidence="1">Uncharacterized protein</fullName>
    </submittedName>
</protein>
<name>A0ABD0MNH6_CIRMR</name>
<reference evidence="1 2" key="1">
    <citation type="submission" date="2024-05" db="EMBL/GenBank/DDBJ databases">
        <title>Genome sequencing and assembly of Indian major carp, Cirrhinus mrigala (Hamilton, 1822).</title>
        <authorList>
            <person name="Mohindra V."/>
            <person name="Chowdhury L.M."/>
            <person name="Lal K."/>
            <person name="Jena J.K."/>
        </authorList>
    </citation>
    <scope>NUCLEOTIDE SEQUENCE [LARGE SCALE GENOMIC DNA]</scope>
    <source>
        <strain evidence="1">CM1030</strain>
        <tissue evidence="1">Blood</tissue>
    </source>
</reference>
<dbReference type="AlphaFoldDB" id="A0ABD0MNH6"/>
<comment type="caution">
    <text evidence="1">The sequence shown here is derived from an EMBL/GenBank/DDBJ whole genome shotgun (WGS) entry which is preliminary data.</text>
</comment>
<accession>A0ABD0MNH6</accession>